<keyword evidence="4 6" id="KW-1133">Transmembrane helix</keyword>
<sequence>MDTRWKAARGRVGDWLRSPVNQVDLLQTAKAAAATMIAWALAEMVLELHQAFLAPWVALLTVHATVYRTFWRGTQTVLAVGTGILVSLVVVQAFGTTVLSFGLALVVALVLARAPLYRDEGITIATTVLFIITVGYDSSTEQTIDLLPDRLLSTAIGVVVALAVNALVLPPLNDRSAQQQIDAVDRALGALLVGMATQLRRESEDQEEDDWIERTREISDDVERAWSLVRTARESGSWNPRRRRHPGDELENYPQVLMRLEEGVSTTRSIARLVRESDRDAETWDTEFRDRYTDLLAEVGRRIAQPEPDVATLGNDLRTLARDMSTEDLSGKLWPLYGALIANLQMIVDVVDDVATARPVRT</sequence>
<dbReference type="EMBL" id="JABEZU010000001">
    <property type="protein sequence ID" value="NOV96457.1"/>
    <property type="molecule type" value="Genomic_DNA"/>
</dbReference>
<dbReference type="PANTHER" id="PTHR40064:SF1">
    <property type="entry name" value="MEMBRANE PROTEIN"/>
    <property type="match status" value="1"/>
</dbReference>
<feature type="transmembrane region" description="Helical" evidence="6">
    <location>
        <begin position="77"/>
        <end position="110"/>
    </location>
</feature>
<feature type="transmembrane region" description="Helical" evidence="6">
    <location>
        <begin position="122"/>
        <end position="139"/>
    </location>
</feature>
<dbReference type="InterPro" id="IPR010343">
    <property type="entry name" value="ArAE_1"/>
</dbReference>
<dbReference type="InterPro" id="IPR052984">
    <property type="entry name" value="UPF0421"/>
</dbReference>
<dbReference type="RefSeq" id="WP_171782637.1">
    <property type="nucleotide sequence ID" value="NZ_BAAAML010000002.1"/>
</dbReference>
<protein>
    <submittedName>
        <fullName evidence="7">Membrane protein YccC</fullName>
    </submittedName>
</protein>
<organism evidence="7 8">
    <name type="scientific">Isoptericola halotolerans</name>
    <dbReference type="NCBI Taxonomy" id="300560"/>
    <lineage>
        <taxon>Bacteria</taxon>
        <taxon>Bacillati</taxon>
        <taxon>Actinomycetota</taxon>
        <taxon>Actinomycetes</taxon>
        <taxon>Micrococcales</taxon>
        <taxon>Promicromonosporaceae</taxon>
        <taxon>Isoptericola</taxon>
    </lineage>
</organism>
<evidence type="ECO:0000256" key="1">
    <source>
        <dbReference type="ARBA" id="ARBA00004651"/>
    </source>
</evidence>
<keyword evidence="8" id="KW-1185">Reference proteome</keyword>
<dbReference type="Pfam" id="PF06081">
    <property type="entry name" value="ArAE_1"/>
    <property type="match status" value="1"/>
</dbReference>
<evidence type="ECO:0000313" key="7">
    <source>
        <dbReference type="EMBL" id="NOV96457.1"/>
    </source>
</evidence>
<evidence type="ECO:0000256" key="6">
    <source>
        <dbReference type="SAM" id="Phobius"/>
    </source>
</evidence>
<evidence type="ECO:0000256" key="4">
    <source>
        <dbReference type="ARBA" id="ARBA00022989"/>
    </source>
</evidence>
<keyword evidence="2" id="KW-1003">Cell membrane</keyword>
<reference evidence="7 8" key="1">
    <citation type="submission" date="2020-05" db="EMBL/GenBank/DDBJ databases">
        <title>Genomic Encyclopedia of Type Strains, Phase III (KMG-III): the genomes of soil and plant-associated and newly described type strains.</title>
        <authorList>
            <person name="Whitman W."/>
        </authorList>
    </citation>
    <scope>NUCLEOTIDE SEQUENCE [LARGE SCALE GENOMIC DNA]</scope>
    <source>
        <strain evidence="7 8">KCTC 19046</strain>
    </source>
</reference>
<evidence type="ECO:0000313" key="8">
    <source>
        <dbReference type="Proteomes" id="UP000757540"/>
    </source>
</evidence>
<accession>A0ABX2A0S4</accession>
<feature type="transmembrane region" description="Helical" evidence="6">
    <location>
        <begin position="151"/>
        <end position="169"/>
    </location>
</feature>
<gene>
    <name evidence="7" type="ORF">HDG69_001010</name>
</gene>
<evidence type="ECO:0000256" key="2">
    <source>
        <dbReference type="ARBA" id="ARBA00022475"/>
    </source>
</evidence>
<keyword evidence="5 6" id="KW-0472">Membrane</keyword>
<evidence type="ECO:0000256" key="5">
    <source>
        <dbReference type="ARBA" id="ARBA00023136"/>
    </source>
</evidence>
<name>A0ABX2A0S4_9MICO</name>
<proteinExistence type="predicted"/>
<dbReference type="PANTHER" id="PTHR40064">
    <property type="entry name" value="MEMBRANE PROTEIN-RELATED"/>
    <property type="match status" value="1"/>
</dbReference>
<evidence type="ECO:0000256" key="3">
    <source>
        <dbReference type="ARBA" id="ARBA00022692"/>
    </source>
</evidence>
<keyword evidence="3 6" id="KW-0812">Transmembrane</keyword>
<dbReference type="Proteomes" id="UP000757540">
    <property type="component" value="Unassembled WGS sequence"/>
</dbReference>
<comment type="caution">
    <text evidence="7">The sequence shown here is derived from an EMBL/GenBank/DDBJ whole genome shotgun (WGS) entry which is preliminary data.</text>
</comment>
<comment type="subcellular location">
    <subcellularLocation>
        <location evidence="1">Cell membrane</location>
        <topology evidence="1">Multi-pass membrane protein</topology>
    </subcellularLocation>
</comment>